<gene>
    <name evidence="1" type="ORF">AC578_1176</name>
</gene>
<sequence>MGIAGRGPRSLAVEFAVGDGDGCVGFVAGDEHLAAHERDFDMVDPDVGDFEVLENDVRHAGLEGEAFAFDDARAAAADDGFVAGYFDGGGSGYVVRDLDGACVGLVVVAPIVGVDCLLTSSGGAPGCAASFSGRAFTAGVIEGLGKDDSVGLLGSQVLGKLVD</sequence>
<dbReference type="Proteomes" id="UP000070133">
    <property type="component" value="Unassembled WGS sequence"/>
</dbReference>
<reference evidence="1 2" key="1">
    <citation type="submission" date="2015-07" db="EMBL/GenBank/DDBJ databases">
        <title>Comparative genomics of the Sigatoka disease complex on banana suggests a link between parallel evolutionary changes in Pseudocercospora fijiensis and Pseudocercospora eumusae and increased virulence on the banana host.</title>
        <authorList>
            <person name="Chang T.-C."/>
            <person name="Salvucci A."/>
            <person name="Crous P.W."/>
            <person name="Stergiopoulos I."/>
        </authorList>
    </citation>
    <scope>NUCLEOTIDE SEQUENCE [LARGE SCALE GENOMIC DNA]</scope>
    <source>
        <strain evidence="1 2">CBS 114824</strain>
    </source>
</reference>
<protein>
    <submittedName>
        <fullName evidence="1">Uncharacterized protein</fullName>
    </submittedName>
</protein>
<evidence type="ECO:0000313" key="2">
    <source>
        <dbReference type="Proteomes" id="UP000070133"/>
    </source>
</evidence>
<dbReference type="AlphaFoldDB" id="A0A139HJU2"/>
<comment type="caution">
    <text evidence="1">The sequence shown here is derived from an EMBL/GenBank/DDBJ whole genome shotgun (WGS) entry which is preliminary data.</text>
</comment>
<keyword evidence="2" id="KW-1185">Reference proteome</keyword>
<organism evidence="1 2">
    <name type="scientific">Pseudocercospora eumusae</name>
    <dbReference type="NCBI Taxonomy" id="321146"/>
    <lineage>
        <taxon>Eukaryota</taxon>
        <taxon>Fungi</taxon>
        <taxon>Dikarya</taxon>
        <taxon>Ascomycota</taxon>
        <taxon>Pezizomycotina</taxon>
        <taxon>Dothideomycetes</taxon>
        <taxon>Dothideomycetidae</taxon>
        <taxon>Mycosphaerellales</taxon>
        <taxon>Mycosphaerellaceae</taxon>
        <taxon>Pseudocercospora</taxon>
    </lineage>
</organism>
<name>A0A139HJU2_9PEZI</name>
<evidence type="ECO:0000313" key="1">
    <source>
        <dbReference type="EMBL" id="KXT02676.1"/>
    </source>
</evidence>
<accession>A0A139HJU2</accession>
<proteinExistence type="predicted"/>
<dbReference type="EMBL" id="LFZN01000039">
    <property type="protein sequence ID" value="KXT02676.1"/>
    <property type="molecule type" value="Genomic_DNA"/>
</dbReference>